<name>A0ABP7ND16_9MICO</name>
<gene>
    <name evidence="1" type="ORF">GCM10022383_19730</name>
</gene>
<keyword evidence="2" id="KW-1185">Reference proteome</keyword>
<sequence length="86" mass="9410">MTITEEQWNTESAADIVVAMKNVDTSRPELVGIVGDSGVVEISFDKHLARAVAVRLVELAELLPEPPRILRRASDIDDGLREVDGL</sequence>
<organism evidence="1 2">
    <name type="scientific">Microbacterium soli</name>
    <dbReference type="NCBI Taxonomy" id="446075"/>
    <lineage>
        <taxon>Bacteria</taxon>
        <taxon>Bacillati</taxon>
        <taxon>Actinomycetota</taxon>
        <taxon>Actinomycetes</taxon>
        <taxon>Micrococcales</taxon>
        <taxon>Microbacteriaceae</taxon>
        <taxon>Microbacterium</taxon>
    </lineage>
</organism>
<protein>
    <submittedName>
        <fullName evidence="1">Uncharacterized protein</fullName>
    </submittedName>
</protein>
<evidence type="ECO:0000313" key="1">
    <source>
        <dbReference type="EMBL" id="GAA3941962.1"/>
    </source>
</evidence>
<dbReference type="EMBL" id="BAABCP010000001">
    <property type="protein sequence ID" value="GAA3941962.1"/>
    <property type="molecule type" value="Genomic_DNA"/>
</dbReference>
<accession>A0ABP7ND16</accession>
<proteinExistence type="predicted"/>
<dbReference type="Proteomes" id="UP001501591">
    <property type="component" value="Unassembled WGS sequence"/>
</dbReference>
<comment type="caution">
    <text evidence="1">The sequence shown here is derived from an EMBL/GenBank/DDBJ whole genome shotgun (WGS) entry which is preliminary data.</text>
</comment>
<reference evidence="2" key="1">
    <citation type="journal article" date="2019" name="Int. J. Syst. Evol. Microbiol.">
        <title>The Global Catalogue of Microorganisms (GCM) 10K type strain sequencing project: providing services to taxonomists for standard genome sequencing and annotation.</title>
        <authorList>
            <consortium name="The Broad Institute Genomics Platform"/>
            <consortium name="The Broad Institute Genome Sequencing Center for Infectious Disease"/>
            <person name="Wu L."/>
            <person name="Ma J."/>
        </authorList>
    </citation>
    <scope>NUCLEOTIDE SEQUENCE [LARGE SCALE GENOMIC DNA]</scope>
    <source>
        <strain evidence="2">JCM 17024</strain>
    </source>
</reference>
<evidence type="ECO:0000313" key="2">
    <source>
        <dbReference type="Proteomes" id="UP001501591"/>
    </source>
</evidence>
<dbReference type="RefSeq" id="WP_344819392.1">
    <property type="nucleotide sequence ID" value="NZ_BAABCP010000001.1"/>
</dbReference>